<dbReference type="EMBL" id="VJZN01000025">
    <property type="protein sequence ID" value="TRX04710.1"/>
    <property type="molecule type" value="Genomic_DNA"/>
</dbReference>
<organism evidence="3 5">
    <name type="scientific">Flavobacterium gawalongense</name>
    <dbReference type="NCBI Taxonomy" id="2594432"/>
    <lineage>
        <taxon>Bacteria</taxon>
        <taxon>Pseudomonadati</taxon>
        <taxon>Bacteroidota</taxon>
        <taxon>Flavobacteriia</taxon>
        <taxon>Flavobacteriales</taxon>
        <taxon>Flavobacteriaceae</taxon>
        <taxon>Flavobacterium</taxon>
    </lineage>
</organism>
<dbReference type="InterPro" id="IPR014914">
    <property type="entry name" value="RES_dom"/>
</dbReference>
<sequence length="157" mass="18151">MIVFRIEREKYLETTLMGIGASMSEGYRWNSINTKIVYTAESRALAILEVSVHLDISEDLPDDRYYVEIEFPDEITIQEVNLEDLPEDWDFKPPTLTTQTIGDDFVNYNEAAILKVPSSIVPQEFNYLINPNHQEASKIKVLSTTKMIFDSRLKNKK</sequence>
<proteinExistence type="predicted"/>
<comment type="caution">
    <text evidence="3">The sequence shown here is derived from an EMBL/GenBank/DDBJ whole genome shotgun (WGS) entry which is preliminary data.</text>
</comment>
<reference evidence="4 5" key="1">
    <citation type="submission" date="2019-07" db="EMBL/GenBank/DDBJ databases">
        <title>Novel species of Flavobacterium.</title>
        <authorList>
            <person name="Liu Q."/>
            <person name="Xin Y.-H."/>
        </authorList>
    </citation>
    <scope>NUCLEOTIDE SEQUENCE [LARGE SCALE GENOMIC DNA]</scope>
    <source>
        <strain evidence="2 4">GSP39</strain>
        <strain evidence="3 5">GSR22</strain>
    </source>
</reference>
<gene>
    <name evidence="3" type="ORF">FNW11_12620</name>
    <name evidence="2" type="ORF">FNW12_13485</name>
</gene>
<dbReference type="Proteomes" id="UP000318528">
    <property type="component" value="Unassembled WGS sequence"/>
</dbReference>
<evidence type="ECO:0000313" key="4">
    <source>
        <dbReference type="Proteomes" id="UP000318528"/>
    </source>
</evidence>
<protein>
    <submittedName>
        <fullName evidence="3">RES domain-containing protein</fullName>
    </submittedName>
</protein>
<feature type="domain" description="RES" evidence="1">
    <location>
        <begin position="15"/>
        <end position="143"/>
    </location>
</feature>
<dbReference type="EMBL" id="VJZL01000025">
    <property type="protein sequence ID" value="TRX07520.1"/>
    <property type="molecule type" value="Genomic_DNA"/>
</dbReference>
<name>A0A553BGY5_9FLAO</name>
<dbReference type="AlphaFoldDB" id="A0A553BGY5"/>
<accession>A0A553BGY5</accession>
<evidence type="ECO:0000313" key="5">
    <source>
        <dbReference type="Proteomes" id="UP000318669"/>
    </source>
</evidence>
<dbReference type="OrthoDB" id="9789501at2"/>
<evidence type="ECO:0000313" key="3">
    <source>
        <dbReference type="EMBL" id="TRX07520.1"/>
    </source>
</evidence>
<dbReference type="SMART" id="SM00953">
    <property type="entry name" value="RES"/>
    <property type="match status" value="1"/>
</dbReference>
<evidence type="ECO:0000259" key="1">
    <source>
        <dbReference type="SMART" id="SM00953"/>
    </source>
</evidence>
<evidence type="ECO:0000313" key="2">
    <source>
        <dbReference type="EMBL" id="TRX04710.1"/>
    </source>
</evidence>
<dbReference type="Pfam" id="PF08808">
    <property type="entry name" value="RES"/>
    <property type="match status" value="1"/>
</dbReference>
<keyword evidence="4" id="KW-1185">Reference proteome</keyword>
<dbReference type="Proteomes" id="UP000318669">
    <property type="component" value="Unassembled WGS sequence"/>
</dbReference>
<dbReference type="RefSeq" id="WP_143387865.1">
    <property type="nucleotide sequence ID" value="NZ_VJZL01000025.1"/>
</dbReference>